<reference evidence="3 4" key="1">
    <citation type="submission" date="2024-09" db="EMBL/GenBank/DDBJ databases">
        <title>Novel species of the genus Pelomonas and Roseateles isolated from streams.</title>
        <authorList>
            <person name="Lu H."/>
        </authorList>
    </citation>
    <scope>NUCLEOTIDE SEQUENCE [LARGE SCALE GENOMIC DNA]</scope>
    <source>
        <strain evidence="3 4">BYS96W</strain>
    </source>
</reference>
<evidence type="ECO:0000313" key="3">
    <source>
        <dbReference type="EMBL" id="MFG6458688.1"/>
    </source>
</evidence>
<comment type="caution">
    <text evidence="3">The sequence shown here is derived from an EMBL/GenBank/DDBJ whole genome shotgun (WGS) entry which is preliminary data.</text>
</comment>
<evidence type="ECO:0000259" key="2">
    <source>
        <dbReference type="Pfam" id="PF16220"/>
    </source>
</evidence>
<dbReference type="Gene3D" id="3.55.50.30">
    <property type="match status" value="1"/>
</dbReference>
<dbReference type="InterPro" id="IPR012373">
    <property type="entry name" value="Ferrdict_sens_TM"/>
</dbReference>
<proteinExistence type="predicted"/>
<dbReference type="PANTHER" id="PTHR30273:SF2">
    <property type="entry name" value="PROTEIN FECR"/>
    <property type="match status" value="1"/>
</dbReference>
<organism evidence="3 4">
    <name type="scientific">Pelomonas nitida</name>
    <dbReference type="NCBI Taxonomy" id="3299027"/>
    <lineage>
        <taxon>Bacteria</taxon>
        <taxon>Pseudomonadati</taxon>
        <taxon>Pseudomonadota</taxon>
        <taxon>Betaproteobacteria</taxon>
        <taxon>Burkholderiales</taxon>
        <taxon>Sphaerotilaceae</taxon>
        <taxon>Roseateles</taxon>
    </lineage>
</organism>
<gene>
    <name evidence="3" type="ORF">ACG00X_17745</name>
</gene>
<dbReference type="EMBL" id="JBIGIA010000014">
    <property type="protein sequence ID" value="MFG6458688.1"/>
    <property type="molecule type" value="Genomic_DNA"/>
</dbReference>
<accession>A0ABW7G9P7</accession>
<dbReference type="PANTHER" id="PTHR30273">
    <property type="entry name" value="PERIPLASMIC SIGNAL SENSOR AND SIGMA FACTOR ACTIVATOR FECR-RELATED"/>
    <property type="match status" value="1"/>
</dbReference>
<dbReference type="InterPro" id="IPR006860">
    <property type="entry name" value="FecR"/>
</dbReference>
<keyword evidence="4" id="KW-1185">Reference proteome</keyword>
<dbReference type="InterPro" id="IPR032623">
    <property type="entry name" value="FecR_N"/>
</dbReference>
<feature type="domain" description="FecR protein" evidence="1">
    <location>
        <begin position="104"/>
        <end position="196"/>
    </location>
</feature>
<evidence type="ECO:0000313" key="4">
    <source>
        <dbReference type="Proteomes" id="UP001606305"/>
    </source>
</evidence>
<dbReference type="PIRSF" id="PIRSF018266">
    <property type="entry name" value="FecR"/>
    <property type="match status" value="1"/>
</dbReference>
<feature type="domain" description="FecR N-terminal" evidence="2">
    <location>
        <begin position="6"/>
        <end position="47"/>
    </location>
</feature>
<dbReference type="Proteomes" id="UP001606305">
    <property type="component" value="Unassembled WGS sequence"/>
</dbReference>
<dbReference type="Pfam" id="PF16220">
    <property type="entry name" value="DUF4880"/>
    <property type="match status" value="1"/>
</dbReference>
<protein>
    <submittedName>
        <fullName evidence="3">FecR domain-containing protein</fullName>
    </submittedName>
</protein>
<dbReference type="Gene3D" id="2.60.120.1440">
    <property type="match status" value="1"/>
</dbReference>
<name>A0ABW7G9P7_9BURK</name>
<sequence length="308" mass="32645">MHDPLQAAAAWHVRLSAGDSPADREAWQAWHDEAPEHRAAWQRVERLKDLLAQAPTGCTQVLQRTGRHGRPARRALIGGLGALALAAVSYPWLPWLGAAPVDWVATGAGEQRELALPDGTQVLLAALSRVGIQDGRRARTLQLTQGSLQVQTAPGGHDKPLSVQTRDGSVRPLGTRFTVTLAAQHTLVAVREHAVEVLPNGAALPVRVSAGQRALFTAAGVEPPTAIDGSEDAWARGMLLALDQPLAGFLQALQQQSGVTLSCDPAVTGLRVSGSFLARDPQRSLATLAAQHGLKLVQRGAGWHLAAR</sequence>
<dbReference type="Pfam" id="PF04773">
    <property type="entry name" value="FecR"/>
    <property type="match status" value="1"/>
</dbReference>
<evidence type="ECO:0000259" key="1">
    <source>
        <dbReference type="Pfam" id="PF04773"/>
    </source>
</evidence>